<evidence type="ECO:0000256" key="8">
    <source>
        <dbReference type="ARBA" id="ARBA00022840"/>
    </source>
</evidence>
<name>A0A448WAF2_9PLAT</name>
<dbReference type="OrthoDB" id="10261550at2759"/>
<feature type="transmembrane region" description="Helical" evidence="16">
    <location>
        <begin position="650"/>
        <end position="673"/>
    </location>
</feature>
<evidence type="ECO:0000256" key="4">
    <source>
        <dbReference type="ARBA" id="ARBA00012201"/>
    </source>
</evidence>
<dbReference type="AlphaFoldDB" id="A0A448WAF2"/>
<feature type="region of interest" description="Disordered" evidence="15">
    <location>
        <begin position="1026"/>
        <end position="1055"/>
    </location>
</feature>
<evidence type="ECO:0000256" key="11">
    <source>
        <dbReference type="ARBA" id="ARBA00022998"/>
    </source>
</evidence>
<evidence type="ECO:0000256" key="13">
    <source>
        <dbReference type="ARBA" id="ARBA00023239"/>
    </source>
</evidence>
<dbReference type="PROSITE" id="PS50125">
    <property type="entry name" value="GUANYLATE_CYCLASE_2"/>
    <property type="match status" value="2"/>
</dbReference>
<feature type="transmembrane region" description="Helical" evidence="16">
    <location>
        <begin position="143"/>
        <end position="164"/>
    </location>
</feature>
<comment type="subcellular location">
    <subcellularLocation>
        <location evidence="3">Membrane</location>
        <topology evidence="3">Multi-pass membrane protein</topology>
    </subcellularLocation>
</comment>
<dbReference type="PROSITE" id="PS00452">
    <property type="entry name" value="GUANYLATE_CYCLASE_1"/>
    <property type="match status" value="1"/>
</dbReference>
<dbReference type="GO" id="GO:0004016">
    <property type="term" value="F:adenylate cyclase activity"/>
    <property type="evidence" value="ECO:0007669"/>
    <property type="project" value="UniProtKB-EC"/>
</dbReference>
<evidence type="ECO:0000256" key="14">
    <source>
        <dbReference type="RuleBase" id="RU000405"/>
    </source>
</evidence>
<evidence type="ECO:0000256" key="6">
    <source>
        <dbReference type="ARBA" id="ARBA00022723"/>
    </source>
</evidence>
<keyword evidence="13 14" id="KW-0456">Lyase</keyword>
<comment type="caution">
    <text evidence="18">The sequence shown here is derived from an EMBL/GenBank/DDBJ whole genome shotgun (WGS) entry which is preliminary data.</text>
</comment>
<evidence type="ECO:0000256" key="9">
    <source>
        <dbReference type="ARBA" id="ARBA00022842"/>
    </source>
</evidence>
<feature type="transmembrane region" description="Helical" evidence="16">
    <location>
        <begin position="720"/>
        <end position="743"/>
    </location>
</feature>
<feature type="compositionally biased region" description="Basic and acidic residues" evidence="15">
    <location>
        <begin position="1026"/>
        <end position="1040"/>
    </location>
</feature>
<dbReference type="SUPFAM" id="SSF55073">
    <property type="entry name" value="Nucleotide cyclase"/>
    <property type="match status" value="2"/>
</dbReference>
<feature type="transmembrane region" description="Helical" evidence="16">
    <location>
        <begin position="679"/>
        <end position="699"/>
    </location>
</feature>
<dbReference type="GO" id="GO:0035556">
    <property type="term" value="P:intracellular signal transduction"/>
    <property type="evidence" value="ECO:0007669"/>
    <property type="project" value="InterPro"/>
</dbReference>
<evidence type="ECO:0000256" key="10">
    <source>
        <dbReference type="ARBA" id="ARBA00022989"/>
    </source>
</evidence>
<evidence type="ECO:0000256" key="2">
    <source>
        <dbReference type="ARBA" id="ARBA00001946"/>
    </source>
</evidence>
<feature type="domain" description="Guanylate cyclase" evidence="17">
    <location>
        <begin position="291"/>
        <end position="418"/>
    </location>
</feature>
<keyword evidence="11" id="KW-0115">cAMP biosynthesis</keyword>
<evidence type="ECO:0000256" key="7">
    <source>
        <dbReference type="ARBA" id="ARBA00022741"/>
    </source>
</evidence>
<dbReference type="Gene3D" id="3.30.70.1230">
    <property type="entry name" value="Nucleotide cyclase"/>
    <property type="match status" value="2"/>
</dbReference>
<keyword evidence="9" id="KW-0460">Magnesium</keyword>
<keyword evidence="12 16" id="KW-0472">Membrane</keyword>
<keyword evidence="10 16" id="KW-1133">Transmembrane helix</keyword>
<evidence type="ECO:0000313" key="18">
    <source>
        <dbReference type="EMBL" id="VEL07044.1"/>
    </source>
</evidence>
<evidence type="ECO:0000313" key="19">
    <source>
        <dbReference type="Proteomes" id="UP000784294"/>
    </source>
</evidence>
<dbReference type="GO" id="GO:0005886">
    <property type="term" value="C:plasma membrane"/>
    <property type="evidence" value="ECO:0007669"/>
    <property type="project" value="TreeGrafter"/>
</dbReference>
<evidence type="ECO:0000256" key="16">
    <source>
        <dbReference type="SAM" id="Phobius"/>
    </source>
</evidence>
<dbReference type="SMART" id="SM00044">
    <property type="entry name" value="CYCc"/>
    <property type="match status" value="2"/>
</dbReference>
<comment type="similarity">
    <text evidence="14">Belongs to the adenylyl cyclase class-4/guanylyl cyclase family.</text>
</comment>
<dbReference type="EMBL" id="CAAALY010000904">
    <property type="protein sequence ID" value="VEL07044.1"/>
    <property type="molecule type" value="Genomic_DNA"/>
</dbReference>
<evidence type="ECO:0000256" key="15">
    <source>
        <dbReference type="SAM" id="MobiDB-lite"/>
    </source>
</evidence>
<feature type="transmembrane region" description="Helical" evidence="16">
    <location>
        <begin position="91"/>
        <end position="109"/>
    </location>
</feature>
<reference evidence="18" key="1">
    <citation type="submission" date="2018-11" db="EMBL/GenBank/DDBJ databases">
        <authorList>
            <consortium name="Pathogen Informatics"/>
        </authorList>
    </citation>
    <scope>NUCLEOTIDE SEQUENCE</scope>
</reference>
<organism evidence="18 19">
    <name type="scientific">Protopolystoma xenopodis</name>
    <dbReference type="NCBI Taxonomy" id="117903"/>
    <lineage>
        <taxon>Eukaryota</taxon>
        <taxon>Metazoa</taxon>
        <taxon>Spiralia</taxon>
        <taxon>Lophotrochozoa</taxon>
        <taxon>Platyhelminthes</taxon>
        <taxon>Monogenea</taxon>
        <taxon>Polyopisthocotylea</taxon>
        <taxon>Polystomatidea</taxon>
        <taxon>Polystomatidae</taxon>
        <taxon>Protopolystoma</taxon>
    </lineage>
</organism>
<dbReference type="PANTHER" id="PTHR45627:SF12">
    <property type="entry name" value="ADENYLATE CYCLASE TYPE 2"/>
    <property type="match status" value="1"/>
</dbReference>
<evidence type="ECO:0000259" key="17">
    <source>
        <dbReference type="PROSITE" id="PS50125"/>
    </source>
</evidence>
<keyword evidence="5 16" id="KW-0812">Transmembrane</keyword>
<gene>
    <name evidence="18" type="ORF">PXEA_LOCUS484</name>
</gene>
<dbReference type="GO" id="GO:0006171">
    <property type="term" value="P:cAMP biosynthetic process"/>
    <property type="evidence" value="ECO:0007669"/>
    <property type="project" value="UniProtKB-KW"/>
</dbReference>
<dbReference type="InterPro" id="IPR018297">
    <property type="entry name" value="A/G_cyclase_CS"/>
</dbReference>
<comment type="cofactor">
    <cofactor evidence="2">
        <name>Mg(2+)</name>
        <dbReference type="ChEBI" id="CHEBI:18420"/>
    </cofactor>
</comment>
<feature type="domain" description="Guanylate cyclase" evidence="17">
    <location>
        <begin position="960"/>
        <end position="1126"/>
    </location>
</feature>
<keyword evidence="8" id="KW-0067">ATP-binding</keyword>
<feature type="transmembrane region" description="Helical" evidence="16">
    <location>
        <begin position="60"/>
        <end position="79"/>
    </location>
</feature>
<feature type="transmembrane region" description="Helical" evidence="16">
    <location>
        <begin position="115"/>
        <end position="136"/>
    </location>
</feature>
<feature type="transmembrane region" description="Helical" evidence="16">
    <location>
        <begin position="199"/>
        <end position="221"/>
    </location>
</feature>
<evidence type="ECO:0000256" key="5">
    <source>
        <dbReference type="ARBA" id="ARBA00022692"/>
    </source>
</evidence>
<evidence type="ECO:0000256" key="1">
    <source>
        <dbReference type="ARBA" id="ARBA00001593"/>
    </source>
</evidence>
<dbReference type="Proteomes" id="UP000784294">
    <property type="component" value="Unassembled WGS sequence"/>
</dbReference>
<protein>
    <recommendedName>
        <fullName evidence="4">adenylate cyclase</fullName>
        <ecNumber evidence="4">4.6.1.1</ecNumber>
    </recommendedName>
</protein>
<dbReference type="GO" id="GO:0046872">
    <property type="term" value="F:metal ion binding"/>
    <property type="evidence" value="ECO:0007669"/>
    <property type="project" value="UniProtKB-KW"/>
</dbReference>
<evidence type="ECO:0000256" key="3">
    <source>
        <dbReference type="ARBA" id="ARBA00004141"/>
    </source>
</evidence>
<dbReference type="PANTHER" id="PTHR45627">
    <property type="entry name" value="ADENYLATE CYCLASE TYPE 1"/>
    <property type="match status" value="1"/>
</dbReference>
<proteinExistence type="inferred from homology"/>
<dbReference type="CDD" id="cd07302">
    <property type="entry name" value="CHD"/>
    <property type="match status" value="2"/>
</dbReference>
<dbReference type="EC" id="4.6.1.1" evidence="4"/>
<dbReference type="InterPro" id="IPR001054">
    <property type="entry name" value="A/G_cyclase"/>
</dbReference>
<dbReference type="GO" id="GO:0007189">
    <property type="term" value="P:adenylate cyclase-activating G protein-coupled receptor signaling pathway"/>
    <property type="evidence" value="ECO:0007669"/>
    <property type="project" value="TreeGrafter"/>
</dbReference>
<keyword evidence="6" id="KW-0479">Metal-binding</keyword>
<accession>A0A448WAF2</accession>
<dbReference type="Pfam" id="PF00211">
    <property type="entry name" value="Guanylate_cyc"/>
    <property type="match status" value="2"/>
</dbReference>
<comment type="catalytic activity">
    <reaction evidence="1">
        <text>ATP = 3',5'-cyclic AMP + diphosphate</text>
        <dbReference type="Rhea" id="RHEA:15389"/>
        <dbReference type="ChEBI" id="CHEBI:30616"/>
        <dbReference type="ChEBI" id="CHEBI:33019"/>
        <dbReference type="ChEBI" id="CHEBI:58165"/>
        <dbReference type="EC" id="4.6.1.1"/>
    </reaction>
</comment>
<dbReference type="InterPro" id="IPR029787">
    <property type="entry name" value="Nucleotide_cyclase"/>
</dbReference>
<dbReference type="GO" id="GO:0005524">
    <property type="term" value="F:ATP binding"/>
    <property type="evidence" value="ECO:0007669"/>
    <property type="project" value="UniProtKB-KW"/>
</dbReference>
<keyword evidence="7" id="KW-0547">Nucleotide-binding</keyword>
<sequence>MNQLRGYFLHDLIKTKKKTLFRRIKDAILDVRYLLTFNTQWMKEFYMETISNVFLPQARLFFKFSILFVLLSLLVPLLNPEGNRKSYIYLLRSRSIGFLVLYLATNSYTSRRTRIYMFTFIAIVVSLWLIFCSKLLRVDSEAALLLIIGTVLFLFEMGLIEYSLVFCLGLTASLCHIVDLQYEACFKDMEDSKECRKSYIMACFQIIYLLSLGVIGNYHYFYNHSRLLAAFLRLGQATLVRQRQNAALKAQLKWIDSVMPSQLRADFMRFRSNSIRQGDWDVFCNTYECISILFSDIVGFTQMSSGRSASSLVRLLNDIFSRLDDYAMIHNCEKISTLGDCYHCVAGCITPRRDHAVCCVKLGLDICTGLEQINAIHGSKVQMRVGVHTGRANGAIIGLHRFRFGVYSNDVHIANLMEQTGMPSRVHVSLVTKRYSDTVFEFELSEPVKIKTYESAGIGVLPRTRLLDTFFVVPLHQHAKSSVDMSIAEPLDKSVTIMRRESKYSIKRKPITHRMTLRLPEPQIASPPESQQKPEPTTLYSQLLLARLDLIAAKIKSLYSSTGGDFSEDFNSLPRTSKAVEYARRDVELIFALQDDPLRQVQAFHKMPVHPVHLRFMDAELENQYCMLVKDHNRPTYVDSMRLGRLLDAAVLLLYNYLFLAAQLALFVFSNYASSTILILGYTSLPLVLVPWLAINMATPSCTSGTQERSLKKYSCSWPLLMRLIPSQIASVLLCLVPSLIYLTHCVITFFLDIHLTIHEHNLWAASMLPLIIPVTTRYLPRILASLPIHLLISVFEAMKTPIRGAKQEDRQIFHNFSLALNSSGLQSLEADISVDYGGYFDEFEHSESNTAYLTCHSLYEDRGEQTDQLLTVLAGYSFLLTVIWLSRLLEWITRLVFFVQNQAQAAIATVRESRNEVRNLLNNVLPKHVIQRLGTQQFLGKGRHFDKSISYSTSIAEAGVVFARLIDFFQNYYREDYKRGIGTLSLLHQIICSFDEALLKESGFSELEKIKLIGDTYMLASGLDENKGRRGRTEDDGQYQKDSLPEQGGHKTEPNKRNHLIQLMNFCFRMLELLADFNREYVFGETLFKLAIGFNSGPLVAGVISYTQPTYDIWGNTVNVSSRMCYTTTANTIQVPKKVALQLSKFFSFQCIGEVFVKGKGIMTVFKCLGSLSEEGHTFS</sequence>
<evidence type="ECO:0000256" key="12">
    <source>
        <dbReference type="ARBA" id="ARBA00023136"/>
    </source>
</evidence>
<keyword evidence="19" id="KW-1185">Reference proteome</keyword>
<feature type="transmembrane region" description="Helical" evidence="16">
    <location>
        <begin position="870"/>
        <end position="890"/>
    </location>
</feature>